<organism evidence="3 4">
    <name type="scientific">Cuspidothrix issatschenkoi CHARLIE-1</name>
    <dbReference type="NCBI Taxonomy" id="2052836"/>
    <lineage>
        <taxon>Bacteria</taxon>
        <taxon>Bacillati</taxon>
        <taxon>Cyanobacteriota</taxon>
        <taxon>Cyanophyceae</taxon>
        <taxon>Nostocales</taxon>
        <taxon>Aphanizomenonaceae</taxon>
        <taxon>Cuspidothrix</taxon>
    </lineage>
</organism>
<dbReference type="Gene3D" id="3.40.50.2000">
    <property type="entry name" value="Glycogen Phosphorylase B"/>
    <property type="match status" value="2"/>
</dbReference>
<dbReference type="GO" id="GO:0009103">
    <property type="term" value="P:lipopolysaccharide biosynthetic process"/>
    <property type="evidence" value="ECO:0007669"/>
    <property type="project" value="TreeGrafter"/>
</dbReference>
<evidence type="ECO:0000313" key="3">
    <source>
        <dbReference type="EMBL" id="PPJ64024.1"/>
    </source>
</evidence>
<comment type="caution">
    <text evidence="3">The sequence shown here is derived from an EMBL/GenBank/DDBJ whole genome shotgun (WGS) entry which is preliminary data.</text>
</comment>
<dbReference type="OrthoDB" id="529091at2"/>
<sequence length="389" mass="44898">MTRQKIAMLVYANPDYYPPTINAVHLLSEHFDIVLIGRNQETPNWQYPSNVTVHRLGDYTSVREREQISSGAKIREYANFMIQAHQLLKDVSLIYAYDTFAYVAAYFSSLFITKKIPLIYHSHEISDRLSSLSSLSGWLQRAERKLIHHAAMIVFPDKDRATFFQKVTKIKQQPLIVPNFPLKSIFHLETDWYSVIPKRWESVTLFYRGTISDGSAMKEIITGATLIENNFCIKFVGFLNDDNHKEIDNLVNDLKISQLFCYLGKIPYIDLQLHTLSATVGFGMYKNKYFDRVACVTACNKIYEYAACALPVIVSDFPNYREFLGNESWVRFANPDDPQSIADAIKDILSDFENYQKMCLAARQAFEDKFNYETVFSPLLTRIKDLVGE</sequence>
<dbReference type="EMBL" id="PGEM01000039">
    <property type="protein sequence ID" value="PPJ64024.1"/>
    <property type="molecule type" value="Genomic_DNA"/>
</dbReference>
<reference evidence="3 4" key="1">
    <citation type="submission" date="2018-02" db="EMBL/GenBank/DDBJ databases">
        <title>Discovery of a pederin family compound in a non-symbiotic bloom-forming cyanobacterium.</title>
        <authorList>
            <person name="Kust A."/>
            <person name="Mares J."/>
            <person name="Jokela J."/>
            <person name="Urajova P."/>
            <person name="Hajek J."/>
            <person name="Saurav K."/>
            <person name="Voracova K."/>
            <person name="Fewer D.P."/>
            <person name="Haapaniemi E."/>
            <person name="Permi P."/>
            <person name="Rehakova K."/>
            <person name="Sivonen K."/>
            <person name="Hrouzek P."/>
        </authorList>
    </citation>
    <scope>NUCLEOTIDE SEQUENCE [LARGE SCALE GENOMIC DNA]</scope>
    <source>
        <strain evidence="3 4">CHARLIE-1</strain>
    </source>
</reference>
<dbReference type="Proteomes" id="UP000239589">
    <property type="component" value="Unassembled WGS sequence"/>
</dbReference>
<keyword evidence="1 3" id="KW-0808">Transferase</keyword>
<accession>A0A2S6CW60</accession>
<dbReference type="SUPFAM" id="SSF53756">
    <property type="entry name" value="UDP-Glycosyltransferase/glycogen phosphorylase"/>
    <property type="match status" value="1"/>
</dbReference>
<dbReference type="InterPro" id="IPR001296">
    <property type="entry name" value="Glyco_trans_1"/>
</dbReference>
<dbReference type="AlphaFoldDB" id="A0A2S6CW60"/>
<evidence type="ECO:0000313" key="4">
    <source>
        <dbReference type="Proteomes" id="UP000239589"/>
    </source>
</evidence>
<feature type="domain" description="Glycosyl transferase family 1" evidence="2">
    <location>
        <begin position="299"/>
        <end position="363"/>
    </location>
</feature>
<dbReference type="Pfam" id="PF00534">
    <property type="entry name" value="Glycos_transf_1"/>
    <property type="match status" value="1"/>
</dbReference>
<name>A0A2S6CW60_9CYAN</name>
<evidence type="ECO:0000259" key="2">
    <source>
        <dbReference type="Pfam" id="PF00534"/>
    </source>
</evidence>
<dbReference type="PANTHER" id="PTHR46401:SF2">
    <property type="entry name" value="GLYCOSYLTRANSFERASE WBBK-RELATED"/>
    <property type="match status" value="1"/>
</dbReference>
<proteinExistence type="predicted"/>
<keyword evidence="4" id="KW-1185">Reference proteome</keyword>
<dbReference type="RefSeq" id="WP_104387163.1">
    <property type="nucleotide sequence ID" value="NZ_PGEM01000039.1"/>
</dbReference>
<evidence type="ECO:0000256" key="1">
    <source>
        <dbReference type="ARBA" id="ARBA00022679"/>
    </source>
</evidence>
<dbReference type="GO" id="GO:0016757">
    <property type="term" value="F:glycosyltransferase activity"/>
    <property type="evidence" value="ECO:0007669"/>
    <property type="project" value="InterPro"/>
</dbReference>
<dbReference type="PANTHER" id="PTHR46401">
    <property type="entry name" value="GLYCOSYLTRANSFERASE WBBK-RELATED"/>
    <property type="match status" value="1"/>
</dbReference>
<gene>
    <name evidence="3" type="ORF">CUN59_06965</name>
</gene>
<protein>
    <submittedName>
        <fullName evidence="3">Glycosyltransferase</fullName>
    </submittedName>
</protein>